<name>A0A2B7ZJX9_9EURO</name>
<dbReference type="EMBL" id="PDND01000043">
    <property type="protein sequence ID" value="PGH34276.1"/>
    <property type="molecule type" value="Genomic_DNA"/>
</dbReference>
<feature type="compositionally biased region" description="Polar residues" evidence="1">
    <location>
        <begin position="48"/>
        <end position="57"/>
    </location>
</feature>
<feature type="compositionally biased region" description="Acidic residues" evidence="1">
    <location>
        <begin position="99"/>
        <end position="108"/>
    </location>
</feature>
<dbReference type="Proteomes" id="UP000226031">
    <property type="component" value="Unassembled WGS sequence"/>
</dbReference>
<sequence>MAKSRQGYDDWSKLYDKKADDDMPPVPEDQLINLPSNAKATPRKPAKSVSSTSTQATPAAPSRKGKGKMRVVTKKGKGKAKADVTSPGASGSRGLPVIVEEDREDADYDLANAPTPRRPRYDNDPYDNGDNVIIPGTTAPTASSASAWRPGETHNCRLIRRCSRRPPRPSS</sequence>
<gene>
    <name evidence="2" type="ORF">GX50_02859</name>
</gene>
<keyword evidence="3" id="KW-1185">Reference proteome</keyword>
<comment type="caution">
    <text evidence="2">The sequence shown here is derived from an EMBL/GenBank/DDBJ whole genome shotgun (WGS) entry which is preliminary data.</text>
</comment>
<reference evidence="2 3" key="1">
    <citation type="submission" date="2017-10" db="EMBL/GenBank/DDBJ databases">
        <title>Comparative genomics in systemic dimorphic fungi from Ajellomycetaceae.</title>
        <authorList>
            <person name="Munoz J.F."/>
            <person name="Mcewen J.G."/>
            <person name="Clay O.K."/>
            <person name="Cuomo C.A."/>
        </authorList>
    </citation>
    <scope>NUCLEOTIDE SEQUENCE [LARGE SCALE GENOMIC DNA]</scope>
    <source>
        <strain evidence="2 3">UAMH4076</strain>
    </source>
</reference>
<evidence type="ECO:0000256" key="1">
    <source>
        <dbReference type="SAM" id="MobiDB-lite"/>
    </source>
</evidence>
<feature type="region of interest" description="Disordered" evidence="1">
    <location>
        <begin position="1"/>
        <end position="152"/>
    </location>
</feature>
<accession>A0A2B7ZJX9</accession>
<dbReference type="AlphaFoldDB" id="A0A2B7ZJX9"/>
<feature type="compositionally biased region" description="Low complexity" evidence="1">
    <location>
        <begin position="137"/>
        <end position="147"/>
    </location>
</feature>
<feature type="compositionally biased region" description="Basic residues" evidence="1">
    <location>
        <begin position="63"/>
        <end position="79"/>
    </location>
</feature>
<evidence type="ECO:0000313" key="2">
    <source>
        <dbReference type="EMBL" id="PGH34276.1"/>
    </source>
</evidence>
<organism evidence="2 3">
    <name type="scientific">[Emmonsia] crescens</name>
    <dbReference type="NCBI Taxonomy" id="73230"/>
    <lineage>
        <taxon>Eukaryota</taxon>
        <taxon>Fungi</taxon>
        <taxon>Dikarya</taxon>
        <taxon>Ascomycota</taxon>
        <taxon>Pezizomycotina</taxon>
        <taxon>Eurotiomycetes</taxon>
        <taxon>Eurotiomycetidae</taxon>
        <taxon>Onygenales</taxon>
        <taxon>Ajellomycetaceae</taxon>
        <taxon>Emergomyces</taxon>
    </lineage>
</organism>
<evidence type="ECO:0000313" key="3">
    <source>
        <dbReference type="Proteomes" id="UP000226031"/>
    </source>
</evidence>
<protein>
    <submittedName>
        <fullName evidence="2">Uncharacterized protein</fullName>
    </submittedName>
</protein>
<feature type="compositionally biased region" description="Basic and acidic residues" evidence="1">
    <location>
        <begin position="1"/>
        <end position="21"/>
    </location>
</feature>
<proteinExistence type="predicted"/>